<evidence type="ECO:0000313" key="7">
    <source>
        <dbReference type="Proteomes" id="UP001168528"/>
    </source>
</evidence>
<sequence length="313" mass="33639">MKSIHLLATLLVLAILPTSCDSSGSGGQAGDENKIVVGATMLSMQNEFVVNVHDEMEKKAEELGVELIVNDAQRSALKQVEQVESFIAQKVDVIVLNPCEVEASSPAVQKALAANIPIVNVNSATSTTPTAFVGSDDTEAGRMAMRFIAEKLGGKGNVIMIHGYMGQAAQIQREKGAKEVLKEYPGLKLIAEQTGEWDRAKSMSLMENWIQSHGKGINAVFAHNDEMGMGALKALEDAGLKNKVIVVSIDAIADALQAVKSGRLDATVFQNAHQQGATAIETAVKIVKKEPYEKQVLIPFELVTKQNVAQYIK</sequence>
<evidence type="ECO:0000259" key="5">
    <source>
        <dbReference type="Pfam" id="PF13407"/>
    </source>
</evidence>
<evidence type="ECO:0000256" key="3">
    <source>
        <dbReference type="ARBA" id="ARBA00022729"/>
    </source>
</evidence>
<reference evidence="6" key="1">
    <citation type="submission" date="2023-07" db="EMBL/GenBank/DDBJ databases">
        <title>The genome sequence of Rhodocytophaga aerolata KACC 12507.</title>
        <authorList>
            <person name="Zhang X."/>
        </authorList>
    </citation>
    <scope>NUCLEOTIDE SEQUENCE</scope>
    <source>
        <strain evidence="6">KACC 12507</strain>
    </source>
</reference>
<feature type="domain" description="Periplasmic binding protein" evidence="5">
    <location>
        <begin position="40"/>
        <end position="290"/>
    </location>
</feature>
<dbReference type="RefSeq" id="WP_302036773.1">
    <property type="nucleotide sequence ID" value="NZ_JAUKPO010000002.1"/>
</dbReference>
<gene>
    <name evidence="6" type="ORF">Q0590_04465</name>
</gene>
<comment type="caution">
    <text evidence="6">The sequence shown here is derived from an EMBL/GenBank/DDBJ whole genome shotgun (WGS) entry which is preliminary data.</text>
</comment>
<organism evidence="6 7">
    <name type="scientific">Rhodocytophaga aerolata</name>
    <dbReference type="NCBI Taxonomy" id="455078"/>
    <lineage>
        <taxon>Bacteria</taxon>
        <taxon>Pseudomonadati</taxon>
        <taxon>Bacteroidota</taxon>
        <taxon>Cytophagia</taxon>
        <taxon>Cytophagales</taxon>
        <taxon>Rhodocytophagaceae</taxon>
        <taxon>Rhodocytophaga</taxon>
    </lineage>
</organism>
<dbReference type="PANTHER" id="PTHR46847:SF1">
    <property type="entry name" value="D-ALLOSE-BINDING PERIPLASMIC PROTEIN-RELATED"/>
    <property type="match status" value="1"/>
</dbReference>
<feature type="chain" id="PRO_5045923772" evidence="4">
    <location>
        <begin position="22"/>
        <end position="313"/>
    </location>
</feature>
<evidence type="ECO:0000256" key="4">
    <source>
        <dbReference type="SAM" id="SignalP"/>
    </source>
</evidence>
<dbReference type="InterPro" id="IPR025997">
    <property type="entry name" value="SBP_2_dom"/>
</dbReference>
<protein>
    <submittedName>
        <fullName evidence="6">Sugar ABC transporter substrate-binding protein</fullName>
    </submittedName>
</protein>
<feature type="signal peptide" evidence="4">
    <location>
        <begin position="1"/>
        <end position="21"/>
    </location>
</feature>
<evidence type="ECO:0000256" key="2">
    <source>
        <dbReference type="ARBA" id="ARBA00007639"/>
    </source>
</evidence>
<comment type="subcellular location">
    <subcellularLocation>
        <location evidence="1">Cell envelope</location>
    </subcellularLocation>
</comment>
<dbReference type="SUPFAM" id="SSF53822">
    <property type="entry name" value="Periplasmic binding protein-like I"/>
    <property type="match status" value="1"/>
</dbReference>
<proteinExistence type="inferred from homology"/>
<dbReference type="CDD" id="cd06301">
    <property type="entry name" value="PBP1_rhizopine_binding-like"/>
    <property type="match status" value="1"/>
</dbReference>
<evidence type="ECO:0000313" key="6">
    <source>
        <dbReference type="EMBL" id="MDO1445490.1"/>
    </source>
</evidence>
<evidence type="ECO:0000256" key="1">
    <source>
        <dbReference type="ARBA" id="ARBA00004196"/>
    </source>
</evidence>
<name>A0ABT8R068_9BACT</name>
<keyword evidence="7" id="KW-1185">Reference proteome</keyword>
<dbReference type="Gene3D" id="3.40.50.2300">
    <property type="match status" value="2"/>
</dbReference>
<dbReference type="Proteomes" id="UP001168528">
    <property type="component" value="Unassembled WGS sequence"/>
</dbReference>
<dbReference type="PANTHER" id="PTHR46847">
    <property type="entry name" value="D-ALLOSE-BINDING PERIPLASMIC PROTEIN-RELATED"/>
    <property type="match status" value="1"/>
</dbReference>
<dbReference type="Pfam" id="PF13407">
    <property type="entry name" value="Peripla_BP_4"/>
    <property type="match status" value="1"/>
</dbReference>
<accession>A0ABT8R068</accession>
<keyword evidence="3 4" id="KW-0732">Signal</keyword>
<dbReference type="EMBL" id="JAUKPO010000002">
    <property type="protein sequence ID" value="MDO1445490.1"/>
    <property type="molecule type" value="Genomic_DNA"/>
</dbReference>
<dbReference type="InterPro" id="IPR028082">
    <property type="entry name" value="Peripla_BP_I"/>
</dbReference>
<comment type="similarity">
    <text evidence="2">Belongs to the bacterial solute-binding protein 2 family.</text>
</comment>